<name>A0A2K3L5V4_TRIPR</name>
<dbReference type="SUPFAM" id="SSF51621">
    <property type="entry name" value="Phosphoenolpyruvate/pyruvate domain"/>
    <property type="match status" value="1"/>
</dbReference>
<dbReference type="SUPFAM" id="SSF56672">
    <property type="entry name" value="DNA/RNA polymerases"/>
    <property type="match status" value="1"/>
</dbReference>
<comment type="pathway">
    <text evidence="1">Cofactor biosynthesis; (R)-pantothenate biosynthesis; (R)-pantoate from 3-methyl-2-oxobutanoate: step 1/2.</text>
</comment>
<dbReference type="InterPro" id="IPR001584">
    <property type="entry name" value="Integrase_cat-core"/>
</dbReference>
<evidence type="ECO:0000256" key="3">
    <source>
        <dbReference type="ARBA" id="ARBA00012618"/>
    </source>
</evidence>
<keyword evidence="9" id="KW-0695">RNA-directed DNA polymerase</keyword>
<dbReference type="GO" id="GO:0015074">
    <property type="term" value="P:DNA integration"/>
    <property type="evidence" value="ECO:0007669"/>
    <property type="project" value="InterPro"/>
</dbReference>
<dbReference type="GO" id="GO:0003676">
    <property type="term" value="F:nucleic acid binding"/>
    <property type="evidence" value="ECO:0007669"/>
    <property type="project" value="InterPro"/>
</dbReference>
<dbReference type="InterPro" id="IPR015813">
    <property type="entry name" value="Pyrv/PenolPyrv_kinase-like_dom"/>
</dbReference>
<accession>A0A2K3L5V4</accession>
<evidence type="ECO:0000256" key="1">
    <source>
        <dbReference type="ARBA" id="ARBA00005033"/>
    </source>
</evidence>
<dbReference type="GO" id="GO:0004519">
    <property type="term" value="F:endonuclease activity"/>
    <property type="evidence" value="ECO:0007669"/>
    <property type="project" value="UniProtKB-KW"/>
</dbReference>
<dbReference type="SUPFAM" id="SSF53098">
    <property type="entry name" value="Ribonuclease H-like"/>
    <property type="match status" value="1"/>
</dbReference>
<dbReference type="GO" id="GO:0016787">
    <property type="term" value="F:hydrolase activity"/>
    <property type="evidence" value="ECO:0007669"/>
    <property type="project" value="UniProtKB-KW"/>
</dbReference>
<evidence type="ECO:0000313" key="13">
    <source>
        <dbReference type="Proteomes" id="UP000236291"/>
    </source>
</evidence>
<dbReference type="InterPro" id="IPR043502">
    <property type="entry name" value="DNA/RNA_pol_sf"/>
</dbReference>
<dbReference type="GO" id="GO:0003964">
    <property type="term" value="F:RNA-directed DNA polymerase activity"/>
    <property type="evidence" value="ECO:0007669"/>
    <property type="project" value="UniProtKB-KW"/>
</dbReference>
<keyword evidence="6" id="KW-0540">Nuclease</keyword>
<evidence type="ECO:0000256" key="4">
    <source>
        <dbReference type="ARBA" id="ARBA00022679"/>
    </source>
</evidence>
<evidence type="ECO:0000256" key="2">
    <source>
        <dbReference type="ARBA" id="ARBA00008676"/>
    </source>
</evidence>
<dbReference type="Pfam" id="PF02548">
    <property type="entry name" value="Pantoate_transf"/>
    <property type="match status" value="1"/>
</dbReference>
<dbReference type="CDD" id="cd09274">
    <property type="entry name" value="RNase_HI_RT_Ty3"/>
    <property type="match status" value="1"/>
</dbReference>
<organism evidence="12 13">
    <name type="scientific">Trifolium pratense</name>
    <name type="common">Red clover</name>
    <dbReference type="NCBI Taxonomy" id="57577"/>
    <lineage>
        <taxon>Eukaryota</taxon>
        <taxon>Viridiplantae</taxon>
        <taxon>Streptophyta</taxon>
        <taxon>Embryophyta</taxon>
        <taxon>Tracheophyta</taxon>
        <taxon>Spermatophyta</taxon>
        <taxon>Magnoliopsida</taxon>
        <taxon>eudicotyledons</taxon>
        <taxon>Gunneridae</taxon>
        <taxon>Pentapetalae</taxon>
        <taxon>rosids</taxon>
        <taxon>fabids</taxon>
        <taxon>Fabales</taxon>
        <taxon>Fabaceae</taxon>
        <taxon>Papilionoideae</taxon>
        <taxon>50 kb inversion clade</taxon>
        <taxon>NPAAA clade</taxon>
        <taxon>Hologalegina</taxon>
        <taxon>IRL clade</taxon>
        <taxon>Trifolieae</taxon>
        <taxon>Trifolium</taxon>
    </lineage>
</organism>
<comment type="similarity">
    <text evidence="2">Belongs to the PanB family.</text>
</comment>
<dbReference type="EC" id="2.1.2.11" evidence="3"/>
<dbReference type="Proteomes" id="UP000236291">
    <property type="component" value="Unassembled WGS sequence"/>
</dbReference>
<dbReference type="PANTHER" id="PTHR37984:SF5">
    <property type="entry name" value="PROTEIN NYNRIN-LIKE"/>
    <property type="match status" value="1"/>
</dbReference>
<dbReference type="InterPro" id="IPR036397">
    <property type="entry name" value="RNaseH_sf"/>
</dbReference>
<reference evidence="12 13" key="1">
    <citation type="journal article" date="2014" name="Am. J. Bot.">
        <title>Genome assembly and annotation for red clover (Trifolium pratense; Fabaceae).</title>
        <authorList>
            <person name="Istvanek J."/>
            <person name="Jaros M."/>
            <person name="Krenek A."/>
            <person name="Repkova J."/>
        </authorList>
    </citation>
    <scope>NUCLEOTIDE SEQUENCE [LARGE SCALE GENOMIC DNA]</scope>
    <source>
        <strain evidence="13">cv. Tatra</strain>
        <tissue evidence="12">Young leaves</tissue>
    </source>
</reference>
<dbReference type="EMBL" id="ASHM01026739">
    <property type="protein sequence ID" value="PNX73909.1"/>
    <property type="molecule type" value="Genomic_DNA"/>
</dbReference>
<evidence type="ECO:0000256" key="10">
    <source>
        <dbReference type="ARBA" id="ARBA00049172"/>
    </source>
</evidence>
<evidence type="ECO:0000259" key="11">
    <source>
        <dbReference type="PROSITE" id="PS50994"/>
    </source>
</evidence>
<dbReference type="PANTHER" id="PTHR37984">
    <property type="entry name" value="PROTEIN CBG26694"/>
    <property type="match status" value="1"/>
</dbReference>
<evidence type="ECO:0000256" key="6">
    <source>
        <dbReference type="ARBA" id="ARBA00022722"/>
    </source>
</evidence>
<dbReference type="InterPro" id="IPR041588">
    <property type="entry name" value="Integrase_H2C2"/>
</dbReference>
<reference evidence="12 13" key="2">
    <citation type="journal article" date="2017" name="Front. Plant Sci.">
        <title>Gene Classification and Mining of Molecular Markers Useful in Red Clover (Trifolium pratense) Breeding.</title>
        <authorList>
            <person name="Istvanek J."/>
            <person name="Dluhosova J."/>
            <person name="Dluhos P."/>
            <person name="Patkova L."/>
            <person name="Nedelnik J."/>
            <person name="Repkova J."/>
        </authorList>
    </citation>
    <scope>NUCLEOTIDE SEQUENCE [LARGE SCALE GENOMIC DNA]</scope>
    <source>
        <strain evidence="13">cv. Tatra</strain>
        <tissue evidence="12">Young leaves</tissue>
    </source>
</reference>
<keyword evidence="8" id="KW-0378">Hydrolase</keyword>
<dbReference type="FunFam" id="1.10.340.70:FF:000001">
    <property type="entry name" value="Retrovirus-related Pol polyprotein from transposon gypsy-like Protein"/>
    <property type="match status" value="1"/>
</dbReference>
<dbReference type="Pfam" id="PF17917">
    <property type="entry name" value="RT_RNaseH"/>
    <property type="match status" value="1"/>
</dbReference>
<dbReference type="Pfam" id="PF17921">
    <property type="entry name" value="Integrase_H2C2"/>
    <property type="match status" value="1"/>
</dbReference>
<dbReference type="PROSITE" id="PS50994">
    <property type="entry name" value="INTEGRASE"/>
    <property type="match status" value="1"/>
</dbReference>
<dbReference type="InterPro" id="IPR041373">
    <property type="entry name" value="RT_RNaseH"/>
</dbReference>
<dbReference type="InterPro" id="IPR003700">
    <property type="entry name" value="Pantoate_hydroxy_MeTrfase"/>
</dbReference>
<feature type="non-terminal residue" evidence="12">
    <location>
        <position position="594"/>
    </location>
</feature>
<evidence type="ECO:0000313" key="12">
    <source>
        <dbReference type="EMBL" id="PNX73909.1"/>
    </source>
</evidence>
<keyword evidence="7" id="KW-0255">Endonuclease</keyword>
<keyword evidence="5" id="KW-0548">Nucleotidyltransferase</keyword>
<evidence type="ECO:0000256" key="7">
    <source>
        <dbReference type="ARBA" id="ARBA00022759"/>
    </source>
</evidence>
<dbReference type="InterPro" id="IPR012337">
    <property type="entry name" value="RNaseH-like_sf"/>
</dbReference>
<dbReference type="GO" id="GO:0015940">
    <property type="term" value="P:pantothenate biosynthetic process"/>
    <property type="evidence" value="ECO:0007669"/>
    <property type="project" value="UniProtKB-UniPathway"/>
</dbReference>
<comment type="caution">
    <text evidence="12">The sequence shown here is derived from an EMBL/GenBank/DDBJ whole genome shotgun (WGS) entry which is preliminary data.</text>
</comment>
<dbReference type="AlphaFoldDB" id="A0A2K3L5V4"/>
<dbReference type="InterPro" id="IPR050951">
    <property type="entry name" value="Retrovirus_Pol_polyprotein"/>
</dbReference>
<evidence type="ECO:0000256" key="8">
    <source>
        <dbReference type="ARBA" id="ARBA00022801"/>
    </source>
</evidence>
<dbReference type="InterPro" id="IPR040442">
    <property type="entry name" value="Pyrv_kinase-like_dom_sf"/>
</dbReference>
<evidence type="ECO:0000256" key="5">
    <source>
        <dbReference type="ARBA" id="ARBA00022695"/>
    </source>
</evidence>
<sequence length="594" mass="66875">MDGSKVQAVLNCLPVNMKQFRGFLRLTATMAFTKLKETITQAPVLALPAFDKSAYIRELFAITEAMAKFHHYLSGHKFIICTDQKSLKSLMDQTIQTLEQQSWLHKFLGYDFAIEYKPGRDNIAADALSRSFMMALFSHHSILIQQIHEAIKADSTLTALKAQCLAGTQADTNYQVQHDSLFWKDRLVVPAQPSLIAQILTEFHASPIGGHSGILCTKARICQQFYWPNMSKDIVKSVSECLICQQAKSASTLSAGLLQPLPIPSRIWEDIAMNFITGLPMSHSLTVIFVVIDRLSKYAHFAPLKTDFTSAKVAETFMHSVVKLHGIPKSIVSDRDKVFTNRFWQQLFKLVGTILGMSTSYHPQTDGQSEALNKCLEMYLRCFTGSNPKSWSRLLSWDEFCSGISFAATPECKDASGVSRFGPEALYRLWSFASATHHLQTRHVHSNGQIITQVLVQWEGLTEAGATWEDWETLQASYPSLSLEDKVSLNGEGNVMNTNHKMTKEDERKGQMSIIPHDQERRVSNRLKVLVYHDLLGMLQHPHHAKVTPKFCKQYARVGDVINKALLDYKEDVINGSFPDAQHSPYKISETDAN</sequence>
<comment type="catalytic activity">
    <reaction evidence="10">
        <text>(6R)-5,10-methylene-5,6,7,8-tetrahydrofolate + 3-methyl-2-oxobutanoate + H2O = 2-dehydropantoate + (6S)-5,6,7,8-tetrahydrofolate</text>
        <dbReference type="Rhea" id="RHEA:11824"/>
        <dbReference type="ChEBI" id="CHEBI:11561"/>
        <dbReference type="ChEBI" id="CHEBI:11851"/>
        <dbReference type="ChEBI" id="CHEBI:15377"/>
        <dbReference type="ChEBI" id="CHEBI:15636"/>
        <dbReference type="ChEBI" id="CHEBI:57453"/>
        <dbReference type="EC" id="2.1.2.11"/>
    </reaction>
</comment>
<dbReference type="STRING" id="57577.A0A2K3L5V4"/>
<gene>
    <name evidence="12" type="ORF">L195_g029819</name>
</gene>
<dbReference type="Gene3D" id="1.10.340.70">
    <property type="match status" value="1"/>
</dbReference>
<proteinExistence type="inferred from homology"/>
<dbReference type="Gene3D" id="3.30.420.10">
    <property type="entry name" value="Ribonuclease H-like superfamily/Ribonuclease H"/>
    <property type="match status" value="1"/>
</dbReference>
<dbReference type="Gene3D" id="3.20.20.60">
    <property type="entry name" value="Phosphoenolpyruvate-binding domains"/>
    <property type="match status" value="1"/>
</dbReference>
<feature type="domain" description="Integrase catalytic" evidence="11">
    <location>
        <begin position="258"/>
        <end position="431"/>
    </location>
</feature>
<dbReference type="UniPathway" id="UPA00028">
    <property type="reaction ID" value="UER00003"/>
</dbReference>
<protein>
    <recommendedName>
        <fullName evidence="3">3-methyl-2-oxobutanoate hydroxymethyltransferase</fullName>
        <ecNumber evidence="3">2.1.2.11</ecNumber>
    </recommendedName>
</protein>
<dbReference type="GO" id="GO:0003864">
    <property type="term" value="F:3-methyl-2-oxobutanoate hydroxymethyltransferase activity"/>
    <property type="evidence" value="ECO:0007669"/>
    <property type="project" value="UniProtKB-EC"/>
</dbReference>
<evidence type="ECO:0000256" key="9">
    <source>
        <dbReference type="ARBA" id="ARBA00022918"/>
    </source>
</evidence>
<keyword evidence="4" id="KW-0808">Transferase</keyword>